<dbReference type="PANTHER" id="PTHR10153">
    <property type="entry name" value="SMALL CONDUCTANCE CALCIUM-ACTIVATED POTASSIUM CHANNEL"/>
    <property type="match status" value="1"/>
</dbReference>
<keyword evidence="11" id="KW-1185">Reference proteome</keyword>
<feature type="transmembrane region" description="Helical" evidence="9">
    <location>
        <begin position="502"/>
        <end position="521"/>
    </location>
</feature>
<evidence type="ECO:0000256" key="8">
    <source>
        <dbReference type="SAM" id="MobiDB-lite"/>
    </source>
</evidence>
<feature type="transmembrane region" description="Helical" evidence="9">
    <location>
        <begin position="410"/>
        <end position="428"/>
    </location>
</feature>
<evidence type="ECO:0000313" key="11">
    <source>
        <dbReference type="Proteomes" id="UP000005239"/>
    </source>
</evidence>
<dbReference type="Pfam" id="PF03530">
    <property type="entry name" value="SK_channel"/>
    <property type="match status" value="1"/>
</dbReference>
<evidence type="ECO:0000256" key="9">
    <source>
        <dbReference type="SAM" id="Phobius"/>
    </source>
</evidence>
<feature type="region of interest" description="Disordered" evidence="8">
    <location>
        <begin position="669"/>
        <end position="711"/>
    </location>
</feature>
<keyword evidence="3 9" id="KW-0812">Transmembrane</keyword>
<dbReference type="EnsemblMetazoa" id="PPA08789.1">
    <property type="protein sequence ID" value="PPA08789.1"/>
    <property type="gene ID" value="WBGene00098343"/>
</dbReference>
<evidence type="ECO:0000256" key="1">
    <source>
        <dbReference type="ARBA" id="ARBA00004141"/>
    </source>
</evidence>
<dbReference type="GO" id="GO:0043005">
    <property type="term" value="C:neuron projection"/>
    <property type="evidence" value="ECO:0000318"/>
    <property type="project" value="GO_Central"/>
</dbReference>
<organism evidence="10 11">
    <name type="scientific">Pristionchus pacificus</name>
    <name type="common">Parasitic nematode worm</name>
    <dbReference type="NCBI Taxonomy" id="54126"/>
    <lineage>
        <taxon>Eukaryota</taxon>
        <taxon>Metazoa</taxon>
        <taxon>Ecdysozoa</taxon>
        <taxon>Nematoda</taxon>
        <taxon>Chromadorea</taxon>
        <taxon>Rhabditida</taxon>
        <taxon>Rhabditina</taxon>
        <taxon>Diplogasteromorpha</taxon>
        <taxon>Diplogasteroidea</taxon>
        <taxon>Neodiplogasteridae</taxon>
        <taxon>Pristionchus</taxon>
    </lineage>
</organism>
<keyword evidence="2" id="KW-0813">Transport</keyword>
<dbReference type="GO" id="GO:0071805">
    <property type="term" value="P:potassium ion transmembrane transport"/>
    <property type="evidence" value="ECO:0000318"/>
    <property type="project" value="GO_Central"/>
</dbReference>
<name>A0A2A6C8M5_PRIPA</name>
<dbReference type="GO" id="GO:0016286">
    <property type="term" value="F:small conductance calcium-activated potassium channel activity"/>
    <property type="evidence" value="ECO:0000318"/>
    <property type="project" value="GO_Central"/>
</dbReference>
<evidence type="ECO:0000256" key="2">
    <source>
        <dbReference type="ARBA" id="ARBA00022448"/>
    </source>
</evidence>
<dbReference type="OrthoDB" id="73653at2759"/>
<dbReference type="GO" id="GO:0005886">
    <property type="term" value="C:plasma membrane"/>
    <property type="evidence" value="ECO:0000318"/>
    <property type="project" value="GO_Central"/>
</dbReference>
<feature type="region of interest" description="Disordered" evidence="8">
    <location>
        <begin position="163"/>
        <end position="193"/>
    </location>
</feature>
<dbReference type="InterPro" id="IPR015449">
    <property type="entry name" value="K_chnl_Ca-activ_SK"/>
</dbReference>
<keyword evidence="7" id="KW-0407">Ion channel</keyword>
<sequence length="711" mass="79176">PDGQSTVAQELGEFELFAADSAAGALNDDDSFPAAIVRVLHPTGSPAGGFIDAATLRRNFFDKRMSFRLRGSLGPTIASAPSVEQEDYRTPKPSFDIIKNGKSFDFGGHQQLGPKASDSNGLIQVSADFLRLNGSRQQFRNLLSNRKKLGSMPPAYTRIDCSRESLDSNGHGHAGNRLNSGGGHHGPVEDTGSQLRINRVKTSITSSLIDSQHASCGIDSLHFPYSLALSPTRDMLMKNRYGVPVDSNQVKLVYRVRSERLNNRVNIIDRALVLALVGIFFMVVESEMTGQRMWEIDKTEAEGANPVWTYLNNHAVSLVLRAFVGLTTMALLTQIVAFHHNEIMLDLVDCGADDWRVVMTSARWTRIVMEMIFCAVCPLPGTGHLRWSYIETNRNVHDSRKNHAFETKEVPLDVLLSIVMLCRVYLVARFMVLHSKQFQDASTRTLAALNRIQVNFSFVVKTVLDEQPLVFLTAFTVIFWLASSWCFVLCERYGRAEKDEPSILYSNALWFIAITFMLNGYGDIVPATHAGRILAIFVGVVGAIISSILIAVLQHTWHIHKCLQSGEPSSDAVLRLHQRRFLNAIHRFRAIKNEIRIFGENNSVNTQQVTRLVAEMHSSMQRLVSAQDEMRTQIEVLQRAVRNHFIHHQNCSVSAATNAINNNGVGAVAQTGQRSSRPGSGGSPQRTPPTAMRSDSYHSRRKRAFTIDHAQ</sequence>
<feature type="compositionally biased region" description="Low complexity" evidence="8">
    <location>
        <begin position="669"/>
        <end position="690"/>
    </location>
</feature>
<evidence type="ECO:0000256" key="7">
    <source>
        <dbReference type="ARBA" id="ARBA00023303"/>
    </source>
</evidence>
<feature type="transmembrane region" description="Helical" evidence="9">
    <location>
        <begin position="267"/>
        <end position="284"/>
    </location>
</feature>
<evidence type="ECO:0000313" key="10">
    <source>
        <dbReference type="EnsemblMetazoa" id="PPA08789.1"/>
    </source>
</evidence>
<dbReference type="SUPFAM" id="SSF81324">
    <property type="entry name" value="Voltage-gated potassium channels"/>
    <property type="match status" value="1"/>
</dbReference>
<evidence type="ECO:0000256" key="3">
    <source>
        <dbReference type="ARBA" id="ARBA00022692"/>
    </source>
</evidence>
<reference evidence="10" key="2">
    <citation type="submission" date="2022-06" db="UniProtKB">
        <authorList>
            <consortium name="EnsemblMetazoa"/>
        </authorList>
    </citation>
    <scope>IDENTIFICATION</scope>
    <source>
        <strain evidence="10">PS312</strain>
    </source>
</reference>
<accession>A0A8R1YBR3</accession>
<gene>
    <name evidence="10" type="primary">WBGene00098343</name>
</gene>
<accession>A0A2A6C8M5</accession>
<dbReference type="Proteomes" id="UP000005239">
    <property type="component" value="Unassembled WGS sequence"/>
</dbReference>
<keyword evidence="5" id="KW-0406">Ion transport</keyword>
<dbReference type="InterPro" id="IPR013099">
    <property type="entry name" value="K_chnl_dom"/>
</dbReference>
<dbReference type="InterPro" id="IPR004178">
    <property type="entry name" value="CaM-bd_dom"/>
</dbReference>
<dbReference type="SMART" id="SM01053">
    <property type="entry name" value="CaMBD"/>
    <property type="match status" value="1"/>
</dbReference>
<dbReference type="Pfam" id="PF07885">
    <property type="entry name" value="Ion_trans_2"/>
    <property type="match status" value="1"/>
</dbReference>
<dbReference type="GO" id="GO:0005516">
    <property type="term" value="F:calmodulin binding"/>
    <property type="evidence" value="ECO:0000318"/>
    <property type="project" value="GO_Central"/>
</dbReference>
<keyword evidence="6 9" id="KW-0472">Membrane</keyword>
<dbReference type="Gene3D" id="1.10.287.70">
    <property type="match status" value="2"/>
</dbReference>
<dbReference type="GO" id="GO:0043025">
    <property type="term" value="C:neuronal cell body"/>
    <property type="evidence" value="ECO:0000318"/>
    <property type="project" value="GO_Central"/>
</dbReference>
<comment type="subcellular location">
    <subcellularLocation>
        <location evidence="1">Membrane</location>
        <topology evidence="1">Multi-pass membrane protein</topology>
    </subcellularLocation>
</comment>
<evidence type="ECO:0000256" key="6">
    <source>
        <dbReference type="ARBA" id="ARBA00023136"/>
    </source>
</evidence>
<protein>
    <submittedName>
        <fullName evidence="10">Kcnl-3</fullName>
    </submittedName>
</protein>
<dbReference type="AlphaFoldDB" id="A0A2A6C8M5"/>
<proteinExistence type="predicted"/>
<evidence type="ECO:0000256" key="4">
    <source>
        <dbReference type="ARBA" id="ARBA00022989"/>
    </source>
</evidence>
<feature type="transmembrane region" description="Helical" evidence="9">
    <location>
        <begin position="533"/>
        <end position="553"/>
    </location>
</feature>
<dbReference type="InterPro" id="IPR036122">
    <property type="entry name" value="CaM-bd_dom_sf"/>
</dbReference>
<reference evidence="11" key="1">
    <citation type="journal article" date="2008" name="Nat. Genet.">
        <title>The Pristionchus pacificus genome provides a unique perspective on nematode lifestyle and parasitism.</title>
        <authorList>
            <person name="Dieterich C."/>
            <person name="Clifton S.W."/>
            <person name="Schuster L.N."/>
            <person name="Chinwalla A."/>
            <person name="Delehaunty K."/>
            <person name="Dinkelacker I."/>
            <person name="Fulton L."/>
            <person name="Fulton R."/>
            <person name="Godfrey J."/>
            <person name="Minx P."/>
            <person name="Mitreva M."/>
            <person name="Roeseler W."/>
            <person name="Tian H."/>
            <person name="Witte H."/>
            <person name="Yang S.P."/>
            <person name="Wilson R.K."/>
            <person name="Sommer R.J."/>
        </authorList>
    </citation>
    <scope>NUCLEOTIDE SEQUENCE [LARGE SCALE GENOMIC DNA]</scope>
    <source>
        <strain evidence="11">PS312</strain>
    </source>
</reference>
<dbReference type="SUPFAM" id="SSF81327">
    <property type="entry name" value="Small-conductance potassium channel"/>
    <property type="match status" value="1"/>
</dbReference>
<keyword evidence="4 9" id="KW-1133">Transmembrane helix</keyword>
<evidence type="ECO:0000256" key="5">
    <source>
        <dbReference type="ARBA" id="ARBA00023065"/>
    </source>
</evidence>
<feature type="transmembrane region" description="Helical" evidence="9">
    <location>
        <begin position="469"/>
        <end position="490"/>
    </location>
</feature>
<feature type="transmembrane region" description="Helical" evidence="9">
    <location>
        <begin position="318"/>
        <end position="338"/>
    </location>
</feature>